<dbReference type="PANTHER" id="PTHR42705:SF3">
    <property type="entry name" value="ATP-DEPENDENT DNA LIGASE"/>
    <property type="match status" value="1"/>
</dbReference>
<proteinExistence type="predicted"/>
<dbReference type="Proteomes" id="UP001501407">
    <property type="component" value="Unassembled WGS sequence"/>
</dbReference>
<evidence type="ECO:0000313" key="3">
    <source>
        <dbReference type="EMBL" id="GAA5094056.1"/>
    </source>
</evidence>
<dbReference type="InterPro" id="IPR014145">
    <property type="entry name" value="LigD_pol_dom"/>
</dbReference>
<feature type="domain" description="DNA ligase D polymerase" evidence="2">
    <location>
        <begin position="34"/>
        <end position="286"/>
    </location>
</feature>
<evidence type="ECO:0000256" key="1">
    <source>
        <dbReference type="SAM" id="MobiDB-lite"/>
    </source>
</evidence>
<reference evidence="4" key="1">
    <citation type="journal article" date="2019" name="Int. J. Syst. Evol. Microbiol.">
        <title>The Global Catalogue of Microorganisms (GCM) 10K type strain sequencing project: providing services to taxonomists for standard genome sequencing and annotation.</title>
        <authorList>
            <consortium name="The Broad Institute Genomics Platform"/>
            <consortium name="The Broad Institute Genome Sequencing Center for Infectious Disease"/>
            <person name="Wu L."/>
            <person name="Ma J."/>
        </authorList>
    </citation>
    <scope>NUCLEOTIDE SEQUENCE [LARGE SCALE GENOMIC DNA]</scope>
    <source>
        <strain evidence="4">JCM 18959</strain>
    </source>
</reference>
<evidence type="ECO:0000259" key="2">
    <source>
        <dbReference type="Pfam" id="PF21686"/>
    </source>
</evidence>
<comment type="caution">
    <text evidence="3">The sequence shown here is derived from an EMBL/GenBank/DDBJ whole genome shotgun (WGS) entry which is preliminary data.</text>
</comment>
<keyword evidence="4" id="KW-1185">Reference proteome</keyword>
<dbReference type="Gene3D" id="3.90.920.10">
    <property type="entry name" value="DNA primase, PRIM domain"/>
    <property type="match status" value="1"/>
</dbReference>
<organism evidence="3 4">
    <name type="scientific">Microbacterium yannicii</name>
    <dbReference type="NCBI Taxonomy" id="671622"/>
    <lineage>
        <taxon>Bacteria</taxon>
        <taxon>Bacillati</taxon>
        <taxon>Actinomycetota</taxon>
        <taxon>Actinomycetes</taxon>
        <taxon>Micrococcales</taxon>
        <taxon>Microbacteriaceae</taxon>
        <taxon>Microbacterium</taxon>
    </lineage>
</organism>
<dbReference type="PANTHER" id="PTHR42705">
    <property type="entry name" value="BIFUNCTIONAL NON-HOMOLOGOUS END JOINING PROTEIN LIGD"/>
    <property type="match status" value="1"/>
</dbReference>
<accession>A0ABP9MC97</accession>
<dbReference type="NCBIfam" id="TIGR02778">
    <property type="entry name" value="ligD_pol"/>
    <property type="match status" value="1"/>
</dbReference>
<evidence type="ECO:0000313" key="4">
    <source>
        <dbReference type="Proteomes" id="UP001501407"/>
    </source>
</evidence>
<protein>
    <submittedName>
        <fullName evidence="3">DNA polymerase domain-containing protein</fullName>
    </submittedName>
</protein>
<dbReference type="EMBL" id="BAABKZ010000002">
    <property type="protein sequence ID" value="GAA5094056.1"/>
    <property type="molecule type" value="Genomic_DNA"/>
</dbReference>
<dbReference type="Pfam" id="PF21686">
    <property type="entry name" value="LigD_Prim-Pol"/>
    <property type="match status" value="1"/>
</dbReference>
<dbReference type="InterPro" id="IPR052171">
    <property type="entry name" value="NHEJ_LigD"/>
</dbReference>
<gene>
    <name evidence="3" type="ORF">GCM10025760_24920</name>
</gene>
<dbReference type="CDD" id="cd04865">
    <property type="entry name" value="LigD_Pol_like_2"/>
    <property type="match status" value="1"/>
</dbReference>
<feature type="region of interest" description="Disordered" evidence="1">
    <location>
        <begin position="305"/>
        <end position="324"/>
    </location>
</feature>
<dbReference type="RefSeq" id="WP_194414412.1">
    <property type="nucleotide sequence ID" value="NZ_BAABKZ010000002.1"/>
</dbReference>
<name>A0ABP9MC97_9MICO</name>
<sequence length="413" mass="45802">MTPAKSEAEILEIDGHDVRISSPSKIVFPEPGITKLDIVRYYLAVADGALRGAGGRPMVLKRFPKGIDAEPFFQKRVPENHPDFIDTATLQYARGTSAEEAVIRDAAGLAWVINLGCLDLNPHPIRAEDLDHPDELRIDLDPMPGVDWSQIVDVAFVAREVLDDVGLVGWPKTSGSRGMHILVRIAPQWDYKQVRTAAETLAREVENRAPGLATARWWKEERGESVFVDFNQNAKDRTVASAYSIRPLPDARVSTPLDWDEVRERRPAEFTVLTVPERFAELGDPHAGIDDAVGTLDGLLRLADELGPAEKPPRGGDGSGRRQSTMPLIEIARTKTKSESIAALEEWTRRYPAANAQLHPADVLIDGMRGSSSLWYRVRVNLQHVTEAERPPQEDLIADYDPWEGKVWPGSPG</sequence>